<dbReference type="Proteomes" id="UP000605568">
    <property type="component" value="Unassembled WGS sequence"/>
</dbReference>
<keyword evidence="1" id="KW-1133">Transmembrane helix</keyword>
<feature type="transmembrane region" description="Helical" evidence="1">
    <location>
        <begin position="41"/>
        <end position="61"/>
    </location>
</feature>
<evidence type="ECO:0000256" key="1">
    <source>
        <dbReference type="SAM" id="Phobius"/>
    </source>
</evidence>
<reference evidence="3" key="1">
    <citation type="journal article" date="2019" name="Int. J. Syst. Evol. Microbiol.">
        <title>The Global Catalogue of Microorganisms (GCM) 10K type strain sequencing project: providing services to taxonomists for standard genome sequencing and annotation.</title>
        <authorList>
            <consortium name="The Broad Institute Genomics Platform"/>
            <consortium name="The Broad Institute Genome Sequencing Center for Infectious Disease"/>
            <person name="Wu L."/>
            <person name="Ma J."/>
        </authorList>
    </citation>
    <scope>NUCLEOTIDE SEQUENCE [LARGE SCALE GENOMIC DNA]</scope>
    <source>
        <strain evidence="3">CGMCC 4.7367</strain>
    </source>
</reference>
<gene>
    <name evidence="2" type="ORF">GCM10017774_04320</name>
</gene>
<keyword evidence="3" id="KW-1185">Reference proteome</keyword>
<dbReference type="EMBL" id="BNAR01000001">
    <property type="protein sequence ID" value="GHH29039.1"/>
    <property type="molecule type" value="Genomic_DNA"/>
</dbReference>
<organism evidence="2 3">
    <name type="scientific">Lentzea cavernae</name>
    <dbReference type="NCBI Taxonomy" id="2020703"/>
    <lineage>
        <taxon>Bacteria</taxon>
        <taxon>Bacillati</taxon>
        <taxon>Actinomycetota</taxon>
        <taxon>Actinomycetes</taxon>
        <taxon>Pseudonocardiales</taxon>
        <taxon>Pseudonocardiaceae</taxon>
        <taxon>Lentzea</taxon>
    </lineage>
</organism>
<dbReference type="RefSeq" id="WP_191295716.1">
    <property type="nucleotide sequence ID" value="NZ_BNAR01000001.1"/>
</dbReference>
<keyword evidence="1" id="KW-0472">Membrane</keyword>
<sequence length="104" mass="10109">MLLSAAYEMTAGRTWSLIGAGAGTAGVVMGVLAWRRRRNGLAALVAGGIGVLLGAAVVLVAKGGPGTGYGIVGGYVSLVVGLAAVVLGVLAKRRAARAAAPHAS</sequence>
<protein>
    <submittedName>
        <fullName evidence="2">Uncharacterized protein</fullName>
    </submittedName>
</protein>
<accession>A0ABQ3M032</accession>
<name>A0ABQ3M032_9PSEU</name>
<comment type="caution">
    <text evidence="2">The sequence shown here is derived from an EMBL/GenBank/DDBJ whole genome shotgun (WGS) entry which is preliminary data.</text>
</comment>
<feature type="transmembrane region" description="Helical" evidence="1">
    <location>
        <begin position="67"/>
        <end position="90"/>
    </location>
</feature>
<evidence type="ECO:0000313" key="2">
    <source>
        <dbReference type="EMBL" id="GHH29039.1"/>
    </source>
</evidence>
<feature type="transmembrane region" description="Helical" evidence="1">
    <location>
        <begin position="15"/>
        <end position="34"/>
    </location>
</feature>
<evidence type="ECO:0000313" key="3">
    <source>
        <dbReference type="Proteomes" id="UP000605568"/>
    </source>
</evidence>
<dbReference type="Pfam" id="PF19733">
    <property type="entry name" value="DUF6223"/>
    <property type="match status" value="1"/>
</dbReference>
<keyword evidence="1" id="KW-0812">Transmembrane</keyword>
<proteinExistence type="predicted"/>
<dbReference type="InterPro" id="IPR045770">
    <property type="entry name" value="DUF6223"/>
</dbReference>